<keyword evidence="4" id="KW-0804">Transcription</keyword>
<feature type="domain" description="HTH lysR-type" evidence="5">
    <location>
        <begin position="3"/>
        <end position="60"/>
    </location>
</feature>
<dbReference type="SUPFAM" id="SSF46785">
    <property type="entry name" value="Winged helix' DNA-binding domain"/>
    <property type="match status" value="1"/>
</dbReference>
<comment type="similarity">
    <text evidence="1">Belongs to the LysR transcriptional regulatory family.</text>
</comment>
<dbReference type="Pfam" id="PF03466">
    <property type="entry name" value="LysR_substrate"/>
    <property type="match status" value="1"/>
</dbReference>
<dbReference type="Pfam" id="PF00126">
    <property type="entry name" value="HTH_1"/>
    <property type="match status" value="1"/>
</dbReference>
<keyword evidence="7" id="KW-1185">Reference proteome</keyword>
<sequence length="299" mass="32054">MKPSLRQIECFQAVAELGSFSRAAERMNTTQPALSQAIRDLETGLGARLFDRTTRRVDLTEAGEAFAASAFVVLTELDRAVSNVQDLGQLRRGRLRIAAPPLLAAAVLPAVIRETAAHHPDLSLRVEDLGTDAIVGQVRNGRADLGLGTFQPGEEGVVVTPVLRDRLMVFLATDHALASQPDLTWTQIAGQPQVALTRESGLRLLTEVGYESAGQPFRPALEVHQIHTALALVEQAGLIAVLPAYAKAAVHGRPIVARALTAPDIAREVALLRARDRSPSPAHVAVAAILTRVLRRMAA</sequence>
<dbReference type="Proteomes" id="UP000244224">
    <property type="component" value="Unassembled WGS sequence"/>
</dbReference>
<dbReference type="Gene3D" id="3.40.190.290">
    <property type="match status" value="1"/>
</dbReference>
<dbReference type="GO" id="GO:0003677">
    <property type="term" value="F:DNA binding"/>
    <property type="evidence" value="ECO:0007669"/>
    <property type="project" value="UniProtKB-KW"/>
</dbReference>
<evidence type="ECO:0000313" key="7">
    <source>
        <dbReference type="Proteomes" id="UP000244224"/>
    </source>
</evidence>
<organism evidence="6 7">
    <name type="scientific">Gemmobacter caeni</name>
    <dbReference type="NCBI Taxonomy" id="589035"/>
    <lineage>
        <taxon>Bacteria</taxon>
        <taxon>Pseudomonadati</taxon>
        <taxon>Pseudomonadota</taxon>
        <taxon>Alphaproteobacteria</taxon>
        <taxon>Rhodobacterales</taxon>
        <taxon>Paracoccaceae</taxon>
        <taxon>Gemmobacter</taxon>
    </lineage>
</organism>
<dbReference type="GO" id="GO:0003700">
    <property type="term" value="F:DNA-binding transcription factor activity"/>
    <property type="evidence" value="ECO:0007669"/>
    <property type="project" value="InterPro"/>
</dbReference>
<dbReference type="InterPro" id="IPR036388">
    <property type="entry name" value="WH-like_DNA-bd_sf"/>
</dbReference>
<protein>
    <submittedName>
        <fullName evidence="6">DNA-binding transcriptional LysR family regulator</fullName>
    </submittedName>
</protein>
<dbReference type="OrthoDB" id="9815174at2"/>
<gene>
    <name evidence="6" type="ORF">C8N34_11687</name>
</gene>
<dbReference type="InterPro" id="IPR050950">
    <property type="entry name" value="HTH-type_LysR_regulators"/>
</dbReference>
<dbReference type="EMBL" id="QBKP01000016">
    <property type="protein sequence ID" value="PTX46610.1"/>
    <property type="molecule type" value="Genomic_DNA"/>
</dbReference>
<dbReference type="InterPro" id="IPR036390">
    <property type="entry name" value="WH_DNA-bd_sf"/>
</dbReference>
<dbReference type="PROSITE" id="PS50931">
    <property type="entry name" value="HTH_LYSR"/>
    <property type="match status" value="1"/>
</dbReference>
<evidence type="ECO:0000256" key="2">
    <source>
        <dbReference type="ARBA" id="ARBA00023015"/>
    </source>
</evidence>
<keyword evidence="2" id="KW-0805">Transcription regulation</keyword>
<dbReference type="RefSeq" id="WP_108130236.1">
    <property type="nucleotide sequence ID" value="NZ_QBKP01000016.1"/>
</dbReference>
<reference evidence="6 7" key="1">
    <citation type="submission" date="2018-04" db="EMBL/GenBank/DDBJ databases">
        <title>Genomic Encyclopedia of Archaeal and Bacterial Type Strains, Phase II (KMG-II): from individual species to whole genera.</title>
        <authorList>
            <person name="Goeker M."/>
        </authorList>
    </citation>
    <scope>NUCLEOTIDE SEQUENCE [LARGE SCALE GENOMIC DNA]</scope>
    <source>
        <strain evidence="6 7">DSM 21823</strain>
    </source>
</reference>
<dbReference type="InterPro" id="IPR005119">
    <property type="entry name" value="LysR_subst-bd"/>
</dbReference>
<name>A0A2T6AS46_9RHOB</name>
<dbReference type="SUPFAM" id="SSF53850">
    <property type="entry name" value="Periplasmic binding protein-like II"/>
    <property type="match status" value="1"/>
</dbReference>
<dbReference type="AlphaFoldDB" id="A0A2T6AS46"/>
<evidence type="ECO:0000256" key="1">
    <source>
        <dbReference type="ARBA" id="ARBA00009437"/>
    </source>
</evidence>
<dbReference type="InterPro" id="IPR000847">
    <property type="entry name" value="LysR_HTH_N"/>
</dbReference>
<accession>A0A2T6AS46</accession>
<evidence type="ECO:0000256" key="4">
    <source>
        <dbReference type="ARBA" id="ARBA00023163"/>
    </source>
</evidence>
<evidence type="ECO:0000259" key="5">
    <source>
        <dbReference type="PROSITE" id="PS50931"/>
    </source>
</evidence>
<keyword evidence="3 6" id="KW-0238">DNA-binding</keyword>
<dbReference type="Gene3D" id="1.10.10.10">
    <property type="entry name" value="Winged helix-like DNA-binding domain superfamily/Winged helix DNA-binding domain"/>
    <property type="match status" value="1"/>
</dbReference>
<dbReference type="PANTHER" id="PTHR30419">
    <property type="entry name" value="HTH-TYPE TRANSCRIPTIONAL REGULATOR YBHD"/>
    <property type="match status" value="1"/>
</dbReference>
<dbReference type="FunFam" id="1.10.10.10:FF:000001">
    <property type="entry name" value="LysR family transcriptional regulator"/>
    <property type="match status" value="1"/>
</dbReference>
<dbReference type="GO" id="GO:0005829">
    <property type="term" value="C:cytosol"/>
    <property type="evidence" value="ECO:0007669"/>
    <property type="project" value="TreeGrafter"/>
</dbReference>
<dbReference type="PANTHER" id="PTHR30419:SF8">
    <property type="entry name" value="NITROGEN ASSIMILATION TRANSCRIPTIONAL ACTIVATOR-RELATED"/>
    <property type="match status" value="1"/>
</dbReference>
<proteinExistence type="inferred from homology"/>
<evidence type="ECO:0000256" key="3">
    <source>
        <dbReference type="ARBA" id="ARBA00023125"/>
    </source>
</evidence>
<evidence type="ECO:0000313" key="6">
    <source>
        <dbReference type="EMBL" id="PTX46610.1"/>
    </source>
</evidence>
<comment type="caution">
    <text evidence="6">The sequence shown here is derived from an EMBL/GenBank/DDBJ whole genome shotgun (WGS) entry which is preliminary data.</text>
</comment>
<dbReference type="PRINTS" id="PR00039">
    <property type="entry name" value="HTHLYSR"/>
</dbReference>